<sequence>MQTAHSTKSYFWLKNVNSGRPKLTGVNPVQQFDFSQFLLFCCTGIVEERIFLRCQAWSSSRAVCAIPSLASGKACGLLMRIRCGEYYGGQCWIFVWIKSQNLGHETFPSQFREDPVASMELDADILPPNTDQNVPAPPRIQYHIPPPHQVVPVPVGVPRIPVVSVPIPSAISTQSHCFVCKSPVRTRIKKRAIIEVFIRRGILIPENNRCCREHLNGEILNEDVITSIVIAKDSSSLTGEQVSKWMMTLRGIITEKTSHRLLQEFSPYKF</sequence>
<evidence type="ECO:0000313" key="2">
    <source>
        <dbReference type="Proteomes" id="UP000198287"/>
    </source>
</evidence>
<proteinExistence type="predicted"/>
<dbReference type="AlphaFoldDB" id="A0A226E3B6"/>
<name>A0A226E3B6_FOLCA</name>
<organism evidence="1 2">
    <name type="scientific">Folsomia candida</name>
    <name type="common">Springtail</name>
    <dbReference type="NCBI Taxonomy" id="158441"/>
    <lineage>
        <taxon>Eukaryota</taxon>
        <taxon>Metazoa</taxon>
        <taxon>Ecdysozoa</taxon>
        <taxon>Arthropoda</taxon>
        <taxon>Hexapoda</taxon>
        <taxon>Collembola</taxon>
        <taxon>Entomobryomorpha</taxon>
        <taxon>Isotomoidea</taxon>
        <taxon>Isotomidae</taxon>
        <taxon>Proisotominae</taxon>
        <taxon>Folsomia</taxon>
    </lineage>
</organism>
<reference evidence="1 2" key="1">
    <citation type="submission" date="2015-12" db="EMBL/GenBank/DDBJ databases">
        <title>The genome of Folsomia candida.</title>
        <authorList>
            <person name="Faddeeva A."/>
            <person name="Derks M.F."/>
            <person name="Anvar Y."/>
            <person name="Smit S."/>
            <person name="Van Straalen N."/>
            <person name="Roelofs D."/>
        </authorList>
    </citation>
    <scope>NUCLEOTIDE SEQUENCE [LARGE SCALE GENOMIC DNA]</scope>
    <source>
        <strain evidence="1 2">VU population</strain>
        <tissue evidence="1">Whole body</tissue>
    </source>
</reference>
<keyword evidence="2" id="KW-1185">Reference proteome</keyword>
<protein>
    <submittedName>
        <fullName evidence="1">Uncharacterized protein</fullName>
    </submittedName>
</protein>
<dbReference type="Proteomes" id="UP000198287">
    <property type="component" value="Unassembled WGS sequence"/>
</dbReference>
<gene>
    <name evidence="1" type="ORF">Fcan01_13643</name>
</gene>
<evidence type="ECO:0000313" key="1">
    <source>
        <dbReference type="EMBL" id="OXA51929.1"/>
    </source>
</evidence>
<comment type="caution">
    <text evidence="1">The sequence shown here is derived from an EMBL/GenBank/DDBJ whole genome shotgun (WGS) entry which is preliminary data.</text>
</comment>
<accession>A0A226E3B6</accession>
<dbReference type="EMBL" id="LNIX01000007">
    <property type="protein sequence ID" value="OXA51929.1"/>
    <property type="molecule type" value="Genomic_DNA"/>
</dbReference>